<accession>A0A157QEW2</accession>
<evidence type="ECO:0000256" key="3">
    <source>
        <dbReference type="ARBA" id="ARBA00022729"/>
    </source>
</evidence>
<protein>
    <submittedName>
        <fullName evidence="6">Fimbrial subunit</fullName>
    </submittedName>
</protein>
<dbReference type="EMBL" id="LT546645">
    <property type="protein sequence ID" value="SAI67515.1"/>
    <property type="molecule type" value="Genomic_DNA"/>
</dbReference>
<dbReference type="InterPro" id="IPR050263">
    <property type="entry name" value="Bact_Fimbrial_Adh_Pro"/>
</dbReference>
<feature type="signal peptide" evidence="5">
    <location>
        <begin position="1"/>
        <end position="33"/>
    </location>
</feature>
<name>A0A157QEW2_9BORD</name>
<reference evidence="6 7" key="1">
    <citation type="submission" date="2016-04" db="EMBL/GenBank/DDBJ databases">
        <authorList>
            <consortium name="Pathogen Informatics"/>
        </authorList>
    </citation>
    <scope>NUCLEOTIDE SEQUENCE [LARGE SCALE GENOMIC DNA]</scope>
    <source>
        <strain evidence="6 7">H044680328</strain>
    </source>
</reference>
<evidence type="ECO:0000256" key="4">
    <source>
        <dbReference type="ARBA" id="ARBA00023263"/>
    </source>
</evidence>
<dbReference type="KEGG" id="btrm:SAMEA390648700773"/>
<dbReference type="STRING" id="123899.SAMEA3906487_00773"/>
<keyword evidence="7" id="KW-1185">Reference proteome</keyword>
<evidence type="ECO:0000313" key="7">
    <source>
        <dbReference type="Proteomes" id="UP000076825"/>
    </source>
</evidence>
<dbReference type="GeneID" id="56587821"/>
<dbReference type="PANTHER" id="PTHR33420:SF3">
    <property type="entry name" value="FIMBRIAL SUBUNIT ELFA"/>
    <property type="match status" value="1"/>
</dbReference>
<dbReference type="AlphaFoldDB" id="A0A157QEW2"/>
<gene>
    <name evidence="6" type="primary">hifA_2</name>
    <name evidence="6" type="ORF">SAMEA3906487_00773</name>
</gene>
<keyword evidence="3 5" id="KW-0732">Signal</keyword>
<sequence>MMNTPPPLPIASGWPMRLACLGLALAPFSSAFAVDGTITITGEIISSTCKINGEAPPHNLLINLPKIGASALKNQGDVAGATPFTLTLTECPSELSGQVRAHFEPGPTTDYATGNLYAYSNSSGTAKTKESSIPAGQAGMAKFQNVEIQLANPDGTAIKIGATDSLSQGAELKNGSSGDGKKTATLHYLARYYRNNTMSITPGKLYTYVQYSIVYP</sequence>
<dbReference type="InterPro" id="IPR008966">
    <property type="entry name" value="Adhesion_dom_sf"/>
</dbReference>
<dbReference type="SUPFAM" id="SSF49401">
    <property type="entry name" value="Bacterial adhesins"/>
    <property type="match status" value="1"/>
</dbReference>
<dbReference type="GO" id="GO:0043709">
    <property type="term" value="P:cell adhesion involved in single-species biofilm formation"/>
    <property type="evidence" value="ECO:0007669"/>
    <property type="project" value="TreeGrafter"/>
</dbReference>
<feature type="chain" id="PRO_5009816620" evidence="5">
    <location>
        <begin position="34"/>
        <end position="216"/>
    </location>
</feature>
<organism evidence="6 7">
    <name type="scientific">Bordetella trematum</name>
    <dbReference type="NCBI Taxonomy" id="123899"/>
    <lineage>
        <taxon>Bacteria</taxon>
        <taxon>Pseudomonadati</taxon>
        <taxon>Pseudomonadota</taxon>
        <taxon>Betaproteobacteria</taxon>
        <taxon>Burkholderiales</taxon>
        <taxon>Alcaligenaceae</taxon>
        <taxon>Bordetella</taxon>
    </lineage>
</organism>
<dbReference type="GO" id="GO:0009289">
    <property type="term" value="C:pilus"/>
    <property type="evidence" value="ECO:0007669"/>
    <property type="project" value="UniProtKB-SubCell"/>
</dbReference>
<evidence type="ECO:0000313" key="6">
    <source>
        <dbReference type="EMBL" id="SAI67515.1"/>
    </source>
</evidence>
<evidence type="ECO:0000256" key="5">
    <source>
        <dbReference type="SAM" id="SignalP"/>
    </source>
</evidence>
<dbReference type="eggNOG" id="COG3539">
    <property type="taxonomic scope" value="Bacteria"/>
</dbReference>
<dbReference type="PANTHER" id="PTHR33420">
    <property type="entry name" value="FIMBRIAL SUBUNIT ELFA-RELATED"/>
    <property type="match status" value="1"/>
</dbReference>
<dbReference type="Pfam" id="PF16970">
    <property type="entry name" value="FimA"/>
    <property type="match status" value="1"/>
</dbReference>
<evidence type="ECO:0000256" key="2">
    <source>
        <dbReference type="ARBA" id="ARBA00006671"/>
    </source>
</evidence>
<dbReference type="InterPro" id="IPR039458">
    <property type="entry name" value="FimA-like"/>
</dbReference>
<dbReference type="Proteomes" id="UP000076825">
    <property type="component" value="Chromosome 1"/>
</dbReference>
<dbReference type="PATRIC" id="fig|123899.6.peg.746"/>
<comment type="subcellular location">
    <subcellularLocation>
        <location evidence="1">Fimbrium</location>
    </subcellularLocation>
</comment>
<evidence type="ECO:0000256" key="1">
    <source>
        <dbReference type="ARBA" id="ARBA00004561"/>
    </source>
</evidence>
<dbReference type="RefSeq" id="WP_231940160.1">
    <property type="nucleotide sequence ID" value="NZ_CP016340.1"/>
</dbReference>
<proteinExistence type="inferred from homology"/>
<dbReference type="Gene3D" id="2.60.40.1090">
    <property type="entry name" value="Fimbrial-type adhesion domain"/>
    <property type="match status" value="1"/>
</dbReference>
<comment type="similarity">
    <text evidence="2">Belongs to the fimbrial protein family.</text>
</comment>
<dbReference type="InterPro" id="IPR036937">
    <property type="entry name" value="Adhesion_dom_fimbrial_sf"/>
</dbReference>
<keyword evidence="4" id="KW-0281">Fimbrium</keyword>